<protein>
    <submittedName>
        <fullName evidence="1">E4</fullName>
    </submittedName>
</protein>
<organism evidence="1 2">
    <name type="scientific">Erinaceus europaeus papillomavirus 1</name>
    <dbReference type="NCBI Taxonomy" id="445217"/>
    <lineage>
        <taxon>Viruses</taxon>
        <taxon>Monodnaviria</taxon>
        <taxon>Shotokuvirae</taxon>
        <taxon>Cossaviricota</taxon>
        <taxon>Papovaviricetes</taxon>
        <taxon>Zurhausenvirales</taxon>
        <taxon>Papillomaviridae</taxon>
        <taxon>Firstpapillomavirinae</taxon>
        <taxon>Dyoetapapillomavirus</taxon>
        <taxon>Dyoetapapillomavirus 1</taxon>
    </lineage>
</organism>
<accession>B7TQP1</accession>
<reference evidence="1 2" key="1">
    <citation type="journal article" date="2009" name="J. Gen. Virol.">
        <title>Genomic characterization of the first insectivoran papillomavirus reveals an unusually long, second non-coding region and indicates a close relationship to Betapapillomavirus.</title>
        <authorList>
            <person name="Schulz E."/>
            <person name="Gottschling M."/>
            <person name="Bravo I.G."/>
            <person name="Wittstatt U."/>
            <person name="Stockfleth E."/>
            <person name="Nindl I."/>
        </authorList>
    </citation>
    <scope>NUCLEOTIDE SEQUENCE [LARGE SCALE GENOMIC DNA]</scope>
</reference>
<dbReference type="EMBL" id="FJ379293">
    <property type="protein sequence ID" value="ACK76238.1"/>
    <property type="molecule type" value="Genomic_DNA"/>
</dbReference>
<feature type="non-terminal residue" evidence="1">
    <location>
        <position position="1"/>
    </location>
</feature>
<evidence type="ECO:0000313" key="1">
    <source>
        <dbReference type="EMBL" id="ACK76238.1"/>
    </source>
</evidence>
<evidence type="ECO:0000313" key="2">
    <source>
        <dbReference type="Proteomes" id="UP000052083"/>
    </source>
</evidence>
<proteinExistence type="predicted"/>
<gene>
    <name evidence="1" type="primary">E4</name>
</gene>
<keyword evidence="2" id="KW-1185">Reference proteome</keyword>
<name>B7TQP1_9PAPI</name>
<dbReference type="Proteomes" id="UP000052083">
    <property type="component" value="Segment"/>
</dbReference>
<dbReference type="GeneID" id="7138863"/>
<sequence>ENIIPSDDPRPVKTGVDRLGALLDQWEDDLRTVRKELQQRLLTAYSGALGIQLF</sequence>
<dbReference type="RefSeq" id="YP_002427694.1">
    <property type="nucleotide sequence ID" value="NC_011765.1"/>
</dbReference>
<dbReference type="KEGG" id="vg:7138863"/>